<dbReference type="InterPro" id="IPR036034">
    <property type="entry name" value="PDZ_sf"/>
</dbReference>
<name>A0AAU9L8S0_9STRA</name>
<evidence type="ECO:0000259" key="3">
    <source>
        <dbReference type="PROSITE" id="PS50106"/>
    </source>
</evidence>
<reference evidence="4 6" key="1">
    <citation type="submission" date="2021-11" db="EMBL/GenBank/DDBJ databases">
        <authorList>
            <person name="Islam A."/>
            <person name="Islam S."/>
            <person name="Flora M.S."/>
            <person name="Rahman M."/>
            <person name="Ziaur R.M."/>
            <person name="Epstein J.H."/>
            <person name="Hassan M."/>
            <person name="Klassen M."/>
            <person name="Woodard K."/>
            <person name="Webb A."/>
            <person name="Webby R.J."/>
            <person name="El Zowalaty M.E."/>
        </authorList>
    </citation>
    <scope>NUCLEOTIDE SEQUENCE</scope>
    <source>
        <strain evidence="5">Pbs1</strain>
        <strain evidence="4">Pbs3</strain>
    </source>
</reference>
<feature type="compositionally biased region" description="Low complexity" evidence="2">
    <location>
        <begin position="881"/>
        <end position="899"/>
    </location>
</feature>
<feature type="compositionally biased region" description="Basic and acidic residues" evidence="2">
    <location>
        <begin position="723"/>
        <end position="737"/>
    </location>
</feature>
<feature type="compositionally biased region" description="Low complexity" evidence="2">
    <location>
        <begin position="106"/>
        <end position="125"/>
    </location>
</feature>
<dbReference type="PROSITE" id="PS50106">
    <property type="entry name" value="PDZ"/>
    <property type="match status" value="2"/>
</dbReference>
<feature type="region of interest" description="Disordered" evidence="2">
    <location>
        <begin position="952"/>
        <end position="1022"/>
    </location>
</feature>
<proteinExistence type="predicted"/>
<sequence length="1022" mass="111752">MEYEVMWGDGPLGLTLRPDLGEDMPPVVGRITRQDSAAAMAKVAVGHMLVSINGMDTARKGYDLVVETLQKIPRPATLRFRVPRAITGGANSYRDPSRSSSRRSRGSTGTSWSDSGKPTPSTSSTTRRREQYTVVWTEGPLGMILRPDDDDCHVPCIRKITGKGAGTGMERATMGDILVAVNGQETKALGFRSTISLLKTIRKPAVLKFKCMGRRISRKKSSHESVGSRSISGVPSDTGSYDIVWREGDLGLKLKPGFRDVPVLSKLTGKGNASGLQNAQVGDELVSVNGTQVEGEAYQDTLRMLKHSPKPAVLRFRPGKNRRESMMSAVSVSSVSSNPSTRREVTKVISRQHIPFYDGSAAPPEPVGLSRPLKSSRNERERSDRERPSRERPSRERHDFERANLERPNREHPDRERQKRKKRIPLDVACELVAASQGSDLDHAIFAGIPITAIEEGSKEAHLLRVQAKLCISNQAKIERVTPAKEALSRAEQEARVLQEALEKVKSQAKKYEEILEAQSRERVLAMAVQHKPEEVVKRQNNVINELAGVISGFKRDSYTNVDIVPPVIEDNEHVQKIMDDLQSVMSIPVVVPTAKFCAECGTTENESKLDMDGDGEYYCKDCWDKFLNLSGSSPAEATIAEAPAPVVVPQALVEEPPVTAVLSPAVDVEEAAASMQDAASRSTSRVAIEDREAEEQKARVEAERKLMEIKELRRSGSVVPERQLHKNNADRSRRERRGLEELAQALLEEEERARAEGNLGLAKKLSAQRARTMAETSGDGPPPAMSPFSSMGNLLVNDDAEYSNGHDSSLEPSLTHVDLPLPGLSRSVSADSSIPPKIPVSESPISPDPTPSPVVAVDTPYKPEAASAVGTTTSVETAAVATDAPGSPTTTADATASSCGGNDYADVNSDEEAEDQMQMSDDEDVLREVEEKNFALARQLDEAHSVIERARMSISMSGDDDDDEATDGLSEEQISLFKKLTSQADERMSMVDRLHPQDDSDSNSDSNSEEEEEEEDEGVWI</sequence>
<dbReference type="SMART" id="SM00228">
    <property type="entry name" value="PDZ"/>
    <property type="match status" value="3"/>
</dbReference>
<dbReference type="AlphaFoldDB" id="A0AAU9L8S0"/>
<feature type="domain" description="PDZ" evidence="3">
    <location>
        <begin position="10"/>
        <end position="84"/>
    </location>
</feature>
<protein>
    <recommendedName>
        <fullName evidence="3">PDZ domain-containing protein</fullName>
    </recommendedName>
</protein>
<feature type="region of interest" description="Disordered" evidence="2">
    <location>
        <begin position="674"/>
        <end position="696"/>
    </location>
</feature>
<feature type="compositionally biased region" description="Low complexity" evidence="2">
    <location>
        <begin position="326"/>
        <end position="337"/>
    </location>
</feature>
<feature type="compositionally biased region" description="Acidic residues" evidence="2">
    <location>
        <begin position="909"/>
        <end position="926"/>
    </location>
</feature>
<evidence type="ECO:0000313" key="6">
    <source>
        <dbReference type="Proteomes" id="UP001158986"/>
    </source>
</evidence>
<feature type="region of interest" description="Disordered" evidence="2">
    <location>
        <begin position="87"/>
        <end position="132"/>
    </location>
</feature>
<feature type="region of interest" description="Disordered" evidence="2">
    <location>
        <begin position="715"/>
        <end position="737"/>
    </location>
</feature>
<evidence type="ECO:0000313" key="5">
    <source>
        <dbReference type="EMBL" id="CAH0518134.1"/>
    </source>
</evidence>
<keyword evidence="1" id="KW-0175">Coiled coil</keyword>
<feature type="compositionally biased region" description="Basic and acidic residues" evidence="2">
    <location>
        <begin position="985"/>
        <end position="999"/>
    </location>
</feature>
<feature type="domain" description="PDZ" evidence="3">
    <location>
        <begin position="247"/>
        <end position="320"/>
    </location>
</feature>
<keyword evidence="6" id="KW-1185">Reference proteome</keyword>
<evidence type="ECO:0000256" key="2">
    <source>
        <dbReference type="SAM" id="MobiDB-lite"/>
    </source>
</evidence>
<evidence type="ECO:0000256" key="1">
    <source>
        <dbReference type="SAM" id="Coils"/>
    </source>
</evidence>
<dbReference type="Gene3D" id="2.30.42.10">
    <property type="match status" value="2"/>
</dbReference>
<dbReference type="EMBL" id="CAKKTJ010000333">
    <property type="protein sequence ID" value="CAH0482314.1"/>
    <property type="molecule type" value="Genomic_DNA"/>
</dbReference>
<feature type="compositionally biased region" description="Acidic residues" evidence="2">
    <location>
        <begin position="959"/>
        <end position="971"/>
    </location>
</feature>
<dbReference type="Proteomes" id="UP001158986">
    <property type="component" value="Unassembled WGS sequence"/>
</dbReference>
<feature type="region of interest" description="Disordered" evidence="2">
    <location>
        <begin position="881"/>
        <end position="927"/>
    </location>
</feature>
<dbReference type="InterPro" id="IPR001478">
    <property type="entry name" value="PDZ"/>
</dbReference>
<gene>
    <name evidence="5" type="ORF">PBS001_LOCUS4719</name>
    <name evidence="4" type="ORF">PBS003_LOCUS8910</name>
</gene>
<feature type="coiled-coil region" evidence="1">
    <location>
        <begin position="484"/>
        <end position="522"/>
    </location>
</feature>
<organism evidence="4 7">
    <name type="scientific">Peronospora belbahrii</name>
    <dbReference type="NCBI Taxonomy" id="622444"/>
    <lineage>
        <taxon>Eukaryota</taxon>
        <taxon>Sar</taxon>
        <taxon>Stramenopiles</taxon>
        <taxon>Oomycota</taxon>
        <taxon>Peronosporomycetes</taxon>
        <taxon>Peronosporales</taxon>
        <taxon>Peronosporaceae</taxon>
        <taxon>Peronospora</taxon>
    </lineage>
</organism>
<feature type="compositionally biased region" description="Acidic residues" evidence="2">
    <location>
        <begin position="1000"/>
        <end position="1022"/>
    </location>
</feature>
<dbReference type="Proteomes" id="UP001160483">
    <property type="component" value="Unassembled WGS sequence"/>
</dbReference>
<dbReference type="SUPFAM" id="SSF50156">
    <property type="entry name" value="PDZ domain-like"/>
    <property type="match status" value="3"/>
</dbReference>
<dbReference type="CDD" id="cd00136">
    <property type="entry name" value="PDZ_canonical"/>
    <property type="match status" value="2"/>
</dbReference>
<feature type="compositionally biased region" description="Basic and acidic residues" evidence="2">
    <location>
        <begin position="376"/>
        <end position="417"/>
    </location>
</feature>
<feature type="region of interest" description="Disordered" evidence="2">
    <location>
        <begin position="765"/>
        <end position="860"/>
    </location>
</feature>
<evidence type="ECO:0000313" key="4">
    <source>
        <dbReference type="EMBL" id="CAH0482314.1"/>
    </source>
</evidence>
<dbReference type="EMBL" id="CAKLCB010000256">
    <property type="protein sequence ID" value="CAH0518134.1"/>
    <property type="molecule type" value="Genomic_DNA"/>
</dbReference>
<accession>A0AAU9L8S0</accession>
<feature type="region of interest" description="Disordered" evidence="2">
    <location>
        <begin position="315"/>
        <end position="422"/>
    </location>
</feature>
<comment type="caution">
    <text evidence="4">The sequence shown here is derived from an EMBL/GenBank/DDBJ whole genome shotgun (WGS) entry which is preliminary data.</text>
</comment>
<evidence type="ECO:0000313" key="7">
    <source>
        <dbReference type="Proteomes" id="UP001160483"/>
    </source>
</evidence>